<evidence type="ECO:0000313" key="2">
    <source>
        <dbReference type="EMBL" id="MFD2414931.1"/>
    </source>
</evidence>
<name>A0ABW5FJ27_9PSEU</name>
<feature type="domain" description="FAD-binding" evidence="1">
    <location>
        <begin position="28"/>
        <end position="355"/>
    </location>
</feature>
<gene>
    <name evidence="2" type="ORF">ACFSXZ_01165</name>
</gene>
<proteinExistence type="predicted"/>
<dbReference type="Gene3D" id="3.50.50.60">
    <property type="entry name" value="FAD/NAD(P)-binding domain"/>
    <property type="match status" value="1"/>
</dbReference>
<dbReference type="EMBL" id="JBHUKR010000002">
    <property type="protein sequence ID" value="MFD2414931.1"/>
    <property type="molecule type" value="Genomic_DNA"/>
</dbReference>
<keyword evidence="3" id="KW-1185">Reference proteome</keyword>
<evidence type="ECO:0000313" key="3">
    <source>
        <dbReference type="Proteomes" id="UP001597417"/>
    </source>
</evidence>
<comment type="caution">
    <text evidence="2">The sequence shown here is derived from an EMBL/GenBank/DDBJ whole genome shotgun (WGS) entry which is preliminary data.</text>
</comment>
<dbReference type="PANTHER" id="PTHR43422">
    <property type="entry name" value="THIAMINE THIAZOLE SYNTHASE"/>
    <property type="match status" value="1"/>
</dbReference>
<dbReference type="Proteomes" id="UP001597417">
    <property type="component" value="Unassembled WGS sequence"/>
</dbReference>
<evidence type="ECO:0000259" key="1">
    <source>
        <dbReference type="Pfam" id="PF01494"/>
    </source>
</evidence>
<organism evidence="2 3">
    <name type="scientific">Amycolatopsis pigmentata</name>
    <dbReference type="NCBI Taxonomy" id="450801"/>
    <lineage>
        <taxon>Bacteria</taxon>
        <taxon>Bacillati</taxon>
        <taxon>Actinomycetota</taxon>
        <taxon>Actinomycetes</taxon>
        <taxon>Pseudonocardiales</taxon>
        <taxon>Pseudonocardiaceae</taxon>
        <taxon>Amycolatopsis</taxon>
    </lineage>
</organism>
<reference evidence="3" key="1">
    <citation type="journal article" date="2019" name="Int. J. Syst. Evol. Microbiol.">
        <title>The Global Catalogue of Microorganisms (GCM) 10K type strain sequencing project: providing services to taxonomists for standard genome sequencing and annotation.</title>
        <authorList>
            <consortium name="The Broad Institute Genomics Platform"/>
            <consortium name="The Broad Institute Genome Sequencing Center for Infectious Disease"/>
            <person name="Wu L."/>
            <person name="Ma J."/>
        </authorList>
    </citation>
    <scope>NUCLEOTIDE SEQUENCE [LARGE SCALE GENOMIC DNA]</scope>
    <source>
        <strain evidence="3">CGMCC 4.7645</strain>
    </source>
</reference>
<dbReference type="PRINTS" id="PR00420">
    <property type="entry name" value="RNGMNOXGNASE"/>
</dbReference>
<dbReference type="InterPro" id="IPR002938">
    <property type="entry name" value="FAD-bd"/>
</dbReference>
<dbReference type="RefSeq" id="WP_378260242.1">
    <property type="nucleotide sequence ID" value="NZ_JBHUKR010000002.1"/>
</dbReference>
<protein>
    <submittedName>
        <fullName evidence="2">FAD-dependent oxidoreductase</fullName>
    </submittedName>
</protein>
<sequence length="461" mass="50232">MSTSPAAVFDRLSDPNPPTDTPVLFGTAIVIGSSVAGLLAARVLADHAETVIVIERDDPGTSSEPRAGAPQGNQIHVLLPGGLRQLERWFPGFAEQALADGARPAPASIRHNYVDGVRKVSGSQAMMITGSRPFQEAQMRRHTLALPNVKAIIGRATGVQFDGDAVTGVRVQTDGAETVERADFVVDAMGRSSRLSEWLEQGGWQRPAIRRMTVDLNYATAAFRRNGDGLDVNALLAVRSPELSADVAGVAISQIERDRWLVMAGGYAQHRPGRTTEDLITLCRTEFPPEFGQVVSNEVVEDVRTYRHADSRRRDFHLLQRMPARLVAVGDAVASFNPIYGQGMSSATLHASCLSEFLRSRPDLSKPARGFFELQKVVVDAAWSISTGADLALPHVDGPYPRFYKVLQWINGQITAASVHDSDICRRFDEVTFMLKHPSTLASPAVLLRSILVNLRAKKKA</sequence>
<dbReference type="Pfam" id="PF01494">
    <property type="entry name" value="FAD_binding_3"/>
    <property type="match status" value="1"/>
</dbReference>
<dbReference type="PANTHER" id="PTHR43422:SF3">
    <property type="entry name" value="THIAMINE THIAZOLE SYNTHASE"/>
    <property type="match status" value="1"/>
</dbReference>
<dbReference type="InterPro" id="IPR036188">
    <property type="entry name" value="FAD/NAD-bd_sf"/>
</dbReference>
<dbReference type="SUPFAM" id="SSF51905">
    <property type="entry name" value="FAD/NAD(P)-binding domain"/>
    <property type="match status" value="1"/>
</dbReference>
<accession>A0ABW5FJ27</accession>